<comment type="similarity">
    <text evidence="1">Belongs to the DEAD box helicase family. DDX21/DDX50 subfamily.</text>
</comment>
<comment type="catalytic activity">
    <reaction evidence="8">
        <text>ATP + H2O = ADP + phosphate + H(+)</text>
        <dbReference type="Rhea" id="RHEA:13065"/>
        <dbReference type="ChEBI" id="CHEBI:15377"/>
        <dbReference type="ChEBI" id="CHEBI:15378"/>
        <dbReference type="ChEBI" id="CHEBI:30616"/>
        <dbReference type="ChEBI" id="CHEBI:43474"/>
        <dbReference type="ChEBI" id="CHEBI:456216"/>
        <dbReference type="EC" id="3.6.4.13"/>
    </reaction>
</comment>
<dbReference type="InterPro" id="IPR035979">
    <property type="entry name" value="RBD_domain_sf"/>
</dbReference>
<dbReference type="GO" id="GO:0003724">
    <property type="term" value="F:RNA helicase activity"/>
    <property type="evidence" value="ECO:0007669"/>
    <property type="project" value="UniProtKB-EC"/>
</dbReference>
<dbReference type="InterPro" id="IPR011545">
    <property type="entry name" value="DEAD/DEAH_box_helicase_dom"/>
</dbReference>
<dbReference type="InterPro" id="IPR044742">
    <property type="entry name" value="DEAD/DEAH_RhlB"/>
</dbReference>
<feature type="compositionally biased region" description="Low complexity" evidence="9">
    <location>
        <begin position="23"/>
        <end position="48"/>
    </location>
</feature>
<dbReference type="AlphaFoldDB" id="A0A2T9ZB42"/>
<dbReference type="SUPFAM" id="SSF52540">
    <property type="entry name" value="P-loop containing nucleoside triphosphate hydrolases"/>
    <property type="match status" value="1"/>
</dbReference>
<dbReference type="InterPro" id="IPR014001">
    <property type="entry name" value="Helicase_ATP-bd"/>
</dbReference>
<dbReference type="InterPro" id="IPR001650">
    <property type="entry name" value="Helicase_C-like"/>
</dbReference>
<proteinExistence type="inferred from homology"/>
<dbReference type="InterPro" id="IPR027417">
    <property type="entry name" value="P-loop_NTPase"/>
</dbReference>
<dbReference type="PANTHER" id="PTHR47959">
    <property type="entry name" value="ATP-DEPENDENT RNA HELICASE RHLE-RELATED"/>
    <property type="match status" value="1"/>
</dbReference>
<dbReference type="EMBL" id="MBFS01000800">
    <property type="protein sequence ID" value="PVV01792.1"/>
    <property type="molecule type" value="Genomic_DNA"/>
</dbReference>
<evidence type="ECO:0000256" key="1">
    <source>
        <dbReference type="ARBA" id="ARBA00006517"/>
    </source>
</evidence>
<evidence type="ECO:0000259" key="11">
    <source>
        <dbReference type="PROSITE" id="PS51194"/>
    </source>
</evidence>
<feature type="non-terminal residue" evidence="12">
    <location>
        <position position="1"/>
    </location>
</feature>
<feature type="domain" description="Helicase C-terminal" evidence="11">
    <location>
        <begin position="305"/>
        <end position="450"/>
    </location>
</feature>
<evidence type="ECO:0000313" key="12">
    <source>
        <dbReference type="EMBL" id="PVV01792.1"/>
    </source>
</evidence>
<feature type="compositionally biased region" description="Low complexity" evidence="9">
    <location>
        <begin position="620"/>
        <end position="662"/>
    </location>
</feature>
<dbReference type="Pfam" id="PF26142">
    <property type="entry name" value="DD_DDX21-DDX50"/>
    <property type="match status" value="1"/>
</dbReference>
<dbReference type="CDD" id="cd18787">
    <property type="entry name" value="SF2_C_DEAD"/>
    <property type="match status" value="1"/>
</dbReference>
<dbReference type="STRING" id="133381.A0A2T9ZB42"/>
<accession>A0A2T9ZB42</accession>
<feature type="compositionally biased region" description="Polar residues" evidence="9">
    <location>
        <begin position="663"/>
        <end position="678"/>
    </location>
</feature>
<keyword evidence="7" id="KW-0694">RNA-binding</keyword>
<feature type="compositionally biased region" description="Basic and acidic residues" evidence="9">
    <location>
        <begin position="7"/>
        <end position="16"/>
    </location>
</feature>
<evidence type="ECO:0000256" key="5">
    <source>
        <dbReference type="ARBA" id="ARBA00022806"/>
    </source>
</evidence>
<feature type="domain" description="Helicase ATP-binding" evidence="10">
    <location>
        <begin position="97"/>
        <end position="276"/>
    </location>
</feature>
<dbReference type="CDD" id="cd00268">
    <property type="entry name" value="DEADc"/>
    <property type="match status" value="1"/>
</dbReference>
<dbReference type="GO" id="GO:0005524">
    <property type="term" value="F:ATP binding"/>
    <property type="evidence" value="ECO:0007669"/>
    <property type="project" value="UniProtKB-KW"/>
</dbReference>
<gene>
    <name evidence="12" type="ORF">BB560_003778</name>
</gene>
<dbReference type="Pfam" id="PF08152">
    <property type="entry name" value="GUCT"/>
    <property type="match status" value="1"/>
</dbReference>
<evidence type="ECO:0000256" key="7">
    <source>
        <dbReference type="ARBA" id="ARBA00022884"/>
    </source>
</evidence>
<evidence type="ECO:0000256" key="8">
    <source>
        <dbReference type="ARBA" id="ARBA00047984"/>
    </source>
</evidence>
<dbReference type="SUPFAM" id="SSF54928">
    <property type="entry name" value="RNA-binding domain, RBD"/>
    <property type="match status" value="1"/>
</dbReference>
<dbReference type="Pfam" id="PF00270">
    <property type="entry name" value="DEAD"/>
    <property type="match status" value="1"/>
</dbReference>
<reference evidence="12 13" key="1">
    <citation type="journal article" date="2018" name="MBio">
        <title>Comparative Genomics Reveals the Core Gene Toolbox for the Fungus-Insect Symbiosis.</title>
        <authorList>
            <person name="Wang Y."/>
            <person name="Stata M."/>
            <person name="Wang W."/>
            <person name="Stajich J.E."/>
            <person name="White M.M."/>
            <person name="Moncalvo J.M."/>
        </authorList>
    </citation>
    <scope>NUCLEOTIDE SEQUENCE [LARGE SCALE GENOMIC DNA]</scope>
    <source>
        <strain evidence="12 13">SC-DP-2</strain>
    </source>
</reference>
<dbReference type="SMART" id="SM00487">
    <property type="entry name" value="DEXDc"/>
    <property type="match status" value="1"/>
</dbReference>
<keyword evidence="3" id="KW-0547">Nucleotide-binding</keyword>
<dbReference type="InterPro" id="IPR050079">
    <property type="entry name" value="DEAD_box_RNA_helicase"/>
</dbReference>
<name>A0A2T9ZB42_9FUNG</name>
<dbReference type="GO" id="GO:0005829">
    <property type="term" value="C:cytosol"/>
    <property type="evidence" value="ECO:0007669"/>
    <property type="project" value="TreeGrafter"/>
</dbReference>
<keyword evidence="6" id="KW-0067">ATP-binding</keyword>
<keyword evidence="13" id="KW-1185">Reference proteome</keyword>
<dbReference type="PANTHER" id="PTHR47959:SF1">
    <property type="entry name" value="ATP-DEPENDENT RNA HELICASE DBPA"/>
    <property type="match status" value="1"/>
</dbReference>
<dbReference type="Gene3D" id="3.40.50.300">
    <property type="entry name" value="P-loop containing nucleotide triphosphate hydrolases"/>
    <property type="match status" value="2"/>
</dbReference>
<dbReference type="Pfam" id="PF00271">
    <property type="entry name" value="Helicase_C"/>
    <property type="match status" value="1"/>
</dbReference>
<evidence type="ECO:0000256" key="9">
    <source>
        <dbReference type="SAM" id="MobiDB-lite"/>
    </source>
</evidence>
<dbReference type="PROSITE" id="PS51192">
    <property type="entry name" value="HELICASE_ATP_BIND_1"/>
    <property type="match status" value="1"/>
</dbReference>
<keyword evidence="5" id="KW-0347">Helicase</keyword>
<dbReference type="OrthoDB" id="4255at2759"/>
<sequence length="678" mass="73946">ENGFNHKNSEKRPRLDVDEESIAQGSSEDQSSASASVSVSIPAPSKSITIDESELPDNPEEIDPALLVENFELDGRIKQKLLAKGFKALFPIQAAVFEPISQGKDVLARARTGTGKTLAFSLPIANKLMQKDCSRIRGRSPRTVIMAPTRELAKQVSLEFESISSNLSVDCFYGGVSIDAQFGSLKRGLDILVGTPGRILDHLERGSLSLKDVEFLCLDEADQMLDIGFKDDMETVLKTLKDHRPSSAFQILLFSATVPDWVANIVKQFMTDHVKVDLIGKSKLKTSELIEHLAVMCSWAAHHDVVADLLSVYGLRGRAIIFAETKAEVTNLISHPKMKTEAMPLHGDITQAVREQTLKMFRDGSIQYLVCTDVAARGLDIPEVDLVINSEPPKEVETYIHRSGRTGRAGRNGVCITCFSPQKSFWPNMIRRSTGIECKLVSPPQIEDIATASGSSAASIVAECDPSLISLFVKPAIELANDKFDGNVTNALASALACLAGYSSGLKRRSLLSGSDKHTTLVMLIKQPARSGGFARSVLQKNYTDLLFEDTNNFRLSVDGCQIVFDINSEKLQIKSPGKLEESQRNGSSFRGNFGGRSFGNRGRDNGYGNNRNGGGGGSRNWNNRGNGYSRNSASGGSGGNFRSNGNRFSRGNRNNSSGNFNQNQTHSANHSTNHQKW</sequence>
<dbReference type="InterPro" id="IPR012562">
    <property type="entry name" value="GUCT"/>
</dbReference>
<dbReference type="GO" id="GO:0016787">
    <property type="term" value="F:hydrolase activity"/>
    <property type="evidence" value="ECO:0007669"/>
    <property type="project" value="UniProtKB-KW"/>
</dbReference>
<organism evidence="12 13">
    <name type="scientific">Smittium megazygosporum</name>
    <dbReference type="NCBI Taxonomy" id="133381"/>
    <lineage>
        <taxon>Eukaryota</taxon>
        <taxon>Fungi</taxon>
        <taxon>Fungi incertae sedis</taxon>
        <taxon>Zoopagomycota</taxon>
        <taxon>Kickxellomycotina</taxon>
        <taxon>Harpellomycetes</taxon>
        <taxon>Harpellales</taxon>
        <taxon>Legeriomycetaceae</taxon>
        <taxon>Smittium</taxon>
    </lineage>
</organism>
<evidence type="ECO:0000256" key="4">
    <source>
        <dbReference type="ARBA" id="ARBA00022801"/>
    </source>
</evidence>
<keyword evidence="4" id="KW-0378">Hydrolase</keyword>
<dbReference type="Proteomes" id="UP000245609">
    <property type="component" value="Unassembled WGS sequence"/>
</dbReference>
<evidence type="ECO:0000256" key="3">
    <source>
        <dbReference type="ARBA" id="ARBA00022741"/>
    </source>
</evidence>
<evidence type="ECO:0000313" key="13">
    <source>
        <dbReference type="Proteomes" id="UP000245609"/>
    </source>
</evidence>
<feature type="region of interest" description="Disordered" evidence="9">
    <location>
        <begin position="1"/>
        <end position="58"/>
    </location>
</feature>
<feature type="region of interest" description="Disordered" evidence="9">
    <location>
        <begin position="576"/>
        <end position="678"/>
    </location>
</feature>
<dbReference type="EC" id="3.6.4.13" evidence="2"/>
<comment type="caution">
    <text evidence="12">The sequence shown here is derived from an EMBL/GenBank/DDBJ whole genome shotgun (WGS) entry which is preliminary data.</text>
</comment>
<protein>
    <recommendedName>
        <fullName evidence="2">RNA helicase</fullName>
        <ecNumber evidence="2">3.6.4.13</ecNumber>
    </recommendedName>
</protein>
<dbReference type="InterPro" id="IPR059027">
    <property type="entry name" value="DD_DDX21-DDX50"/>
</dbReference>
<dbReference type="SMART" id="SM00490">
    <property type="entry name" value="HELICc"/>
    <property type="match status" value="1"/>
</dbReference>
<dbReference type="GO" id="GO:0003723">
    <property type="term" value="F:RNA binding"/>
    <property type="evidence" value="ECO:0007669"/>
    <property type="project" value="UniProtKB-KW"/>
</dbReference>
<evidence type="ECO:0000256" key="6">
    <source>
        <dbReference type="ARBA" id="ARBA00022840"/>
    </source>
</evidence>
<evidence type="ECO:0000259" key="10">
    <source>
        <dbReference type="PROSITE" id="PS51192"/>
    </source>
</evidence>
<evidence type="ECO:0000256" key="2">
    <source>
        <dbReference type="ARBA" id="ARBA00012552"/>
    </source>
</evidence>
<dbReference type="PROSITE" id="PS51194">
    <property type="entry name" value="HELICASE_CTER"/>
    <property type="match status" value="1"/>
</dbReference>